<keyword evidence="9" id="KW-1015">Disulfide bond</keyword>
<dbReference type="EMBL" id="KV453860">
    <property type="protein sequence ID" value="ODV83843.1"/>
    <property type="molecule type" value="Genomic_DNA"/>
</dbReference>
<comment type="function">
    <text evidence="1">Accessory subunit of the mitochondrial membrane respiratory chain NADH dehydrogenase (Complex I), that is believed not to be involved in catalysis. Complex I functions in the transfer of electrons from NADH to the respiratory chain. The immediate electron acceptor for the enzyme is believed to be ubiquinone.</text>
</comment>
<dbReference type="Proteomes" id="UP000094801">
    <property type="component" value="Unassembled WGS sequence"/>
</dbReference>
<dbReference type="InterPro" id="IPR016680">
    <property type="entry name" value="NDUFA8"/>
</dbReference>
<evidence type="ECO:0000313" key="11">
    <source>
        <dbReference type="Proteomes" id="UP000094801"/>
    </source>
</evidence>
<evidence type="ECO:0000256" key="4">
    <source>
        <dbReference type="ARBA" id="ARBA00022448"/>
    </source>
</evidence>
<proteinExistence type="inferred from homology"/>
<keyword evidence="4" id="KW-0813">Transport</keyword>
<comment type="subcellular location">
    <subcellularLocation>
        <location evidence="2">Mitochondrion</location>
    </subcellularLocation>
</comment>
<evidence type="ECO:0000256" key="8">
    <source>
        <dbReference type="ARBA" id="ARBA00023128"/>
    </source>
</evidence>
<comment type="similarity">
    <text evidence="3">Belongs to the complex I NDUFA8 subunit family.</text>
</comment>
<keyword evidence="5" id="KW-0679">Respiratory chain</keyword>
<evidence type="ECO:0008006" key="12">
    <source>
        <dbReference type="Google" id="ProtNLM"/>
    </source>
</evidence>
<protein>
    <recommendedName>
        <fullName evidence="12">NADH-ubiquinone oxidoreductase</fullName>
    </recommendedName>
</protein>
<keyword evidence="8" id="KW-0496">Mitochondrion</keyword>
<gene>
    <name evidence="10" type="ORF">CANARDRAFT_202267</name>
</gene>
<evidence type="ECO:0000256" key="9">
    <source>
        <dbReference type="ARBA" id="ARBA00023157"/>
    </source>
</evidence>
<evidence type="ECO:0000313" key="10">
    <source>
        <dbReference type="EMBL" id="ODV83843.1"/>
    </source>
</evidence>
<reference evidence="11" key="1">
    <citation type="submission" date="2016-04" db="EMBL/GenBank/DDBJ databases">
        <title>Comparative genomics of biotechnologically important yeasts.</title>
        <authorList>
            <consortium name="DOE Joint Genome Institute"/>
            <person name="Riley R."/>
            <person name="Haridas S."/>
            <person name="Wolfe K.H."/>
            <person name="Lopes M.R."/>
            <person name="Hittinger C.T."/>
            <person name="Goker M."/>
            <person name="Salamov A."/>
            <person name="Wisecaver J."/>
            <person name="Long T.M."/>
            <person name="Aerts A.L."/>
            <person name="Barry K."/>
            <person name="Choi C."/>
            <person name="Clum A."/>
            <person name="Coughlan A.Y."/>
            <person name="Deshpande S."/>
            <person name="Douglass A.P."/>
            <person name="Hanson S.J."/>
            <person name="Klenk H.-P."/>
            <person name="Labutti K."/>
            <person name="Lapidus A."/>
            <person name="Lindquist E."/>
            <person name="Lipzen A."/>
            <person name="Meier-Kolthoff J.P."/>
            <person name="Ohm R.A."/>
            <person name="Otillar R.P."/>
            <person name="Pangilinan J."/>
            <person name="Peng Y."/>
            <person name="Rokas A."/>
            <person name="Rosa C.A."/>
            <person name="Scheuner C."/>
            <person name="Sibirny A.A."/>
            <person name="Slot J.C."/>
            <person name="Stielow J.B."/>
            <person name="Sun H."/>
            <person name="Kurtzman C.P."/>
            <person name="Blackwell M."/>
            <person name="Grigoriev I.V."/>
            <person name="Jeffries T.W."/>
        </authorList>
    </citation>
    <scope>NUCLEOTIDE SEQUENCE [LARGE SCALE GENOMIC DNA]</scope>
    <source>
        <strain evidence="11">NRRL YB-2248</strain>
    </source>
</reference>
<keyword evidence="6" id="KW-0677">Repeat</keyword>
<evidence type="ECO:0000256" key="5">
    <source>
        <dbReference type="ARBA" id="ARBA00022660"/>
    </source>
</evidence>
<accession>A0A1E4SWF3</accession>
<dbReference type="AlphaFoldDB" id="A0A1E4SWF3"/>
<dbReference type="GO" id="GO:0005739">
    <property type="term" value="C:mitochondrion"/>
    <property type="evidence" value="ECO:0007669"/>
    <property type="project" value="UniProtKB-SubCell"/>
</dbReference>
<dbReference type="OrthoDB" id="276296at2759"/>
<keyword evidence="7" id="KW-0249">Electron transport</keyword>
<evidence type="ECO:0000256" key="2">
    <source>
        <dbReference type="ARBA" id="ARBA00004173"/>
    </source>
</evidence>
<dbReference type="PROSITE" id="PS51808">
    <property type="entry name" value="CHCH"/>
    <property type="match status" value="1"/>
</dbReference>
<dbReference type="PANTHER" id="PTHR13344:SF0">
    <property type="entry name" value="NADH DEHYDROGENASE [UBIQUINONE] 1 ALPHA SUBCOMPLEX SUBUNIT 8"/>
    <property type="match status" value="1"/>
</dbReference>
<evidence type="ECO:0000256" key="1">
    <source>
        <dbReference type="ARBA" id="ARBA00003195"/>
    </source>
</evidence>
<dbReference type="PANTHER" id="PTHR13344">
    <property type="entry name" value="NADH-UBIQUINONE OXIDOREDUCTASE"/>
    <property type="match status" value="1"/>
</dbReference>
<name>A0A1E4SWF3_9ASCO</name>
<evidence type="ECO:0000256" key="6">
    <source>
        <dbReference type="ARBA" id="ARBA00022737"/>
    </source>
</evidence>
<sequence length="199" mass="22643">MSTTNTNDTISTSRFTDKYRDTHFVFENAPLPKEIPHVAEVGATTGPLISASFFIGDRCKDYNDDFMQCHAENGTNGAINCLKEGRRVTRCASSVIRDLNTHCKDEFKLHYECLNYSNMDLKNCRKAEHLLNNCVFKSLGLKKEVPDDGGKEVFKYGNQIWRPVHPHYDTEKAFKLAEKGEDPFASKKKKDVVGEKQEI</sequence>
<organism evidence="10 11">
    <name type="scientific">[Candida] arabinofermentans NRRL YB-2248</name>
    <dbReference type="NCBI Taxonomy" id="983967"/>
    <lineage>
        <taxon>Eukaryota</taxon>
        <taxon>Fungi</taxon>
        <taxon>Dikarya</taxon>
        <taxon>Ascomycota</taxon>
        <taxon>Saccharomycotina</taxon>
        <taxon>Pichiomycetes</taxon>
        <taxon>Pichiales</taxon>
        <taxon>Pichiaceae</taxon>
        <taxon>Ogataea</taxon>
        <taxon>Ogataea/Candida clade</taxon>
    </lineage>
</organism>
<dbReference type="GO" id="GO:0006120">
    <property type="term" value="P:mitochondrial electron transport, NADH to ubiquinone"/>
    <property type="evidence" value="ECO:0007669"/>
    <property type="project" value="InterPro"/>
</dbReference>
<evidence type="ECO:0000256" key="3">
    <source>
        <dbReference type="ARBA" id="ARBA00010705"/>
    </source>
</evidence>
<evidence type="ECO:0000256" key="7">
    <source>
        <dbReference type="ARBA" id="ARBA00022982"/>
    </source>
</evidence>
<dbReference type="STRING" id="983967.A0A1E4SWF3"/>
<keyword evidence="11" id="KW-1185">Reference proteome</keyword>